<keyword evidence="3" id="KW-0804">Transcription</keyword>
<keyword evidence="2 5" id="KW-0238">DNA-binding</keyword>
<dbReference type="SMART" id="SM00418">
    <property type="entry name" value="HTH_ARSR"/>
    <property type="match status" value="1"/>
</dbReference>
<reference evidence="5 6" key="1">
    <citation type="submission" date="2023-07" db="EMBL/GenBank/DDBJ databases">
        <title>Genomic Encyclopedia of Type Strains, Phase IV (KMG-IV): sequencing the most valuable type-strain genomes for metagenomic binning, comparative biology and taxonomic classification.</title>
        <authorList>
            <person name="Goeker M."/>
        </authorList>
    </citation>
    <scope>NUCLEOTIDE SEQUENCE [LARGE SCALE GENOMIC DNA]</scope>
    <source>
        <strain evidence="5 6">DSM 18695</strain>
    </source>
</reference>
<proteinExistence type="predicted"/>
<dbReference type="InterPro" id="IPR011991">
    <property type="entry name" value="ArsR-like_HTH"/>
</dbReference>
<evidence type="ECO:0000256" key="1">
    <source>
        <dbReference type="ARBA" id="ARBA00023015"/>
    </source>
</evidence>
<dbReference type="InterPro" id="IPR036388">
    <property type="entry name" value="WH-like_DNA-bd_sf"/>
</dbReference>
<dbReference type="PANTHER" id="PTHR33154:SF33">
    <property type="entry name" value="TRANSCRIPTIONAL REPRESSOR SDPR"/>
    <property type="match status" value="1"/>
</dbReference>
<organism evidence="5 6">
    <name type="scientific">Caulobacter ginsengisoli</name>
    <dbReference type="NCBI Taxonomy" id="400775"/>
    <lineage>
        <taxon>Bacteria</taxon>
        <taxon>Pseudomonadati</taxon>
        <taxon>Pseudomonadota</taxon>
        <taxon>Alphaproteobacteria</taxon>
        <taxon>Caulobacterales</taxon>
        <taxon>Caulobacteraceae</taxon>
        <taxon>Caulobacter</taxon>
    </lineage>
</organism>
<dbReference type="Gene3D" id="1.10.10.10">
    <property type="entry name" value="Winged helix-like DNA-binding domain superfamily/Winged helix DNA-binding domain"/>
    <property type="match status" value="1"/>
</dbReference>
<dbReference type="Proteomes" id="UP001228905">
    <property type="component" value="Unassembled WGS sequence"/>
</dbReference>
<dbReference type="InterPro" id="IPR036390">
    <property type="entry name" value="WH_DNA-bd_sf"/>
</dbReference>
<dbReference type="InterPro" id="IPR001845">
    <property type="entry name" value="HTH_ArsR_DNA-bd_dom"/>
</dbReference>
<sequence>MANANRALDAHSSLEALADPTRREIFERLGAGPSAVGALARDMPVSRPAVSQHLAVLKSAGLVTDHAEGTRRIYRIDPAGLGAIRAWLDQFWDAALAAYAAEVDKEEP</sequence>
<comment type="caution">
    <text evidence="5">The sequence shown here is derived from an EMBL/GenBank/DDBJ whole genome shotgun (WGS) entry which is preliminary data.</text>
</comment>
<evidence type="ECO:0000256" key="3">
    <source>
        <dbReference type="ARBA" id="ARBA00023163"/>
    </source>
</evidence>
<dbReference type="PROSITE" id="PS50987">
    <property type="entry name" value="HTH_ARSR_2"/>
    <property type="match status" value="1"/>
</dbReference>
<dbReference type="PANTHER" id="PTHR33154">
    <property type="entry name" value="TRANSCRIPTIONAL REGULATOR, ARSR FAMILY"/>
    <property type="match status" value="1"/>
</dbReference>
<keyword evidence="6" id="KW-1185">Reference proteome</keyword>
<dbReference type="SUPFAM" id="SSF46785">
    <property type="entry name" value="Winged helix' DNA-binding domain"/>
    <property type="match status" value="1"/>
</dbReference>
<dbReference type="NCBIfam" id="NF033788">
    <property type="entry name" value="HTH_metalloreg"/>
    <property type="match status" value="1"/>
</dbReference>
<dbReference type="EMBL" id="JAUSVS010000002">
    <property type="protein sequence ID" value="MDQ0463892.1"/>
    <property type="molecule type" value="Genomic_DNA"/>
</dbReference>
<dbReference type="PRINTS" id="PR00778">
    <property type="entry name" value="HTHARSR"/>
</dbReference>
<dbReference type="RefSeq" id="WP_307348139.1">
    <property type="nucleotide sequence ID" value="NZ_JAUSVS010000002.1"/>
</dbReference>
<accession>A0ABU0ISF6</accession>
<dbReference type="CDD" id="cd00090">
    <property type="entry name" value="HTH_ARSR"/>
    <property type="match status" value="1"/>
</dbReference>
<keyword evidence="1" id="KW-0805">Transcription regulation</keyword>
<protein>
    <submittedName>
        <fullName evidence="5">DNA-binding transcriptional ArsR family regulator</fullName>
    </submittedName>
</protein>
<evidence type="ECO:0000256" key="2">
    <source>
        <dbReference type="ARBA" id="ARBA00023125"/>
    </source>
</evidence>
<dbReference type="InterPro" id="IPR051081">
    <property type="entry name" value="HTH_MetalResp_TranReg"/>
</dbReference>
<name>A0ABU0ISF6_9CAUL</name>
<evidence type="ECO:0000313" key="6">
    <source>
        <dbReference type="Proteomes" id="UP001228905"/>
    </source>
</evidence>
<evidence type="ECO:0000259" key="4">
    <source>
        <dbReference type="PROSITE" id="PS50987"/>
    </source>
</evidence>
<evidence type="ECO:0000313" key="5">
    <source>
        <dbReference type="EMBL" id="MDQ0463892.1"/>
    </source>
</evidence>
<dbReference type="GO" id="GO:0003677">
    <property type="term" value="F:DNA binding"/>
    <property type="evidence" value="ECO:0007669"/>
    <property type="project" value="UniProtKB-KW"/>
</dbReference>
<gene>
    <name evidence="5" type="ORF">QO010_001663</name>
</gene>
<dbReference type="Pfam" id="PF12840">
    <property type="entry name" value="HTH_20"/>
    <property type="match status" value="1"/>
</dbReference>
<feature type="domain" description="HTH arsR-type" evidence="4">
    <location>
        <begin position="2"/>
        <end position="99"/>
    </location>
</feature>